<gene>
    <name evidence="1" type="ordered locus">AciPR4_2952</name>
</gene>
<dbReference type="KEGG" id="tsa:AciPR4_2952"/>
<dbReference type="RefSeq" id="WP_013569444.1">
    <property type="nucleotide sequence ID" value="NC_014963.1"/>
</dbReference>
<accession>E8V525</accession>
<sequence>MHPSIASPRKHFLLTALLILALSVAGANGGFSLLVRGGGAVLEFVGHLISGFHDFSLDRLDPTYPRCF</sequence>
<dbReference type="HOGENOM" id="CLU_2792613_0_0_0"/>
<organism evidence="1 2">
    <name type="scientific">Terriglobus saanensis (strain ATCC BAA-1853 / DSM 23119 / SP1PR4)</name>
    <dbReference type="NCBI Taxonomy" id="401053"/>
    <lineage>
        <taxon>Bacteria</taxon>
        <taxon>Pseudomonadati</taxon>
        <taxon>Acidobacteriota</taxon>
        <taxon>Terriglobia</taxon>
        <taxon>Terriglobales</taxon>
        <taxon>Acidobacteriaceae</taxon>
        <taxon>Terriglobus</taxon>
    </lineage>
</organism>
<evidence type="ECO:0000313" key="1">
    <source>
        <dbReference type="EMBL" id="ADV83712.1"/>
    </source>
</evidence>
<name>E8V525_TERSS</name>
<proteinExistence type="predicted"/>
<dbReference type="AlphaFoldDB" id="E8V525"/>
<evidence type="ECO:0000313" key="2">
    <source>
        <dbReference type="Proteomes" id="UP000006844"/>
    </source>
</evidence>
<dbReference type="EMBL" id="CP002467">
    <property type="protein sequence ID" value="ADV83712.1"/>
    <property type="molecule type" value="Genomic_DNA"/>
</dbReference>
<dbReference type="STRING" id="401053.AciPR4_2952"/>
<protein>
    <submittedName>
        <fullName evidence="1">Uncharacterized protein</fullName>
    </submittedName>
</protein>
<keyword evidence="2" id="KW-1185">Reference proteome</keyword>
<reference evidence="1 2" key="1">
    <citation type="journal article" date="2012" name="Stand. Genomic Sci.">
        <title>Complete genome sequence of Terriglobus saanensis type strain SP1PR4(T), an Acidobacteria from tundra soil.</title>
        <authorList>
            <person name="Rawat S.R."/>
            <person name="Mannisto M.K."/>
            <person name="Starovoytov V."/>
            <person name="Goodwin L."/>
            <person name="Nolan M."/>
            <person name="Hauser L."/>
            <person name="Land M."/>
            <person name="Davenport K.W."/>
            <person name="Woyke T."/>
            <person name="Haggblom M.M."/>
        </authorList>
    </citation>
    <scope>NUCLEOTIDE SEQUENCE</scope>
    <source>
        <strain evidence="2">ATCC BAA-1853 / DSM 23119 / SP1PR4</strain>
    </source>
</reference>
<dbReference type="OrthoDB" id="9853016at2"/>
<dbReference type="Proteomes" id="UP000006844">
    <property type="component" value="Chromosome"/>
</dbReference>